<dbReference type="AlphaFoldDB" id="A0A8D8JE08"/>
<reference evidence="2" key="1">
    <citation type="submission" date="2021-05" db="EMBL/GenBank/DDBJ databases">
        <authorList>
            <person name="Alioto T."/>
            <person name="Alioto T."/>
            <person name="Gomez Garrido J."/>
        </authorList>
    </citation>
    <scope>NUCLEOTIDE SEQUENCE</scope>
</reference>
<sequence length="250" mass="27856">MMMKNNYSIVTLPFGAVVTIVVGRSRGDVRRTWPLHVVVVVADQLLDGVVWILHVNLVVRDPVVRIAVDVGNRRGKRIQPLLQLRLVWVALEVVVQIADVDAVVAANLAVQSGWQPVTVYAYGVDYGAVVQVAVGKQRHGIVRPDRHERVIFGSVVPIVQRVKVQILHDAKFAKVCGRFLDGRSGSVEAHEQHVQGSIVIVVNWGCLDFRLVVVLLMVRIVPATFLVTFWLVSFLFLFRFIATFVGLTSR</sequence>
<keyword evidence="1" id="KW-1133">Transmembrane helix</keyword>
<dbReference type="EMBL" id="HBUE01286840">
    <property type="protein sequence ID" value="CAG6572015.1"/>
    <property type="molecule type" value="Transcribed_RNA"/>
</dbReference>
<dbReference type="EMBL" id="HBUE01181233">
    <property type="protein sequence ID" value="CAG6520448.1"/>
    <property type="molecule type" value="Transcribed_RNA"/>
</dbReference>
<proteinExistence type="predicted"/>
<name>A0A8D8JE08_CULPI</name>
<protein>
    <submittedName>
        <fullName evidence="2">(northern house mosquito) hypothetical protein</fullName>
    </submittedName>
</protein>
<evidence type="ECO:0000256" key="1">
    <source>
        <dbReference type="SAM" id="Phobius"/>
    </source>
</evidence>
<organism evidence="2">
    <name type="scientific">Culex pipiens</name>
    <name type="common">House mosquito</name>
    <dbReference type="NCBI Taxonomy" id="7175"/>
    <lineage>
        <taxon>Eukaryota</taxon>
        <taxon>Metazoa</taxon>
        <taxon>Ecdysozoa</taxon>
        <taxon>Arthropoda</taxon>
        <taxon>Hexapoda</taxon>
        <taxon>Insecta</taxon>
        <taxon>Pterygota</taxon>
        <taxon>Neoptera</taxon>
        <taxon>Endopterygota</taxon>
        <taxon>Diptera</taxon>
        <taxon>Nematocera</taxon>
        <taxon>Culicoidea</taxon>
        <taxon>Culicidae</taxon>
        <taxon>Culicinae</taxon>
        <taxon>Culicini</taxon>
        <taxon>Culex</taxon>
        <taxon>Culex</taxon>
    </lineage>
</organism>
<evidence type="ECO:0000313" key="2">
    <source>
        <dbReference type="EMBL" id="CAG6572015.1"/>
    </source>
</evidence>
<keyword evidence="1" id="KW-0472">Membrane</keyword>
<accession>A0A8D8JE08</accession>
<feature type="transmembrane region" description="Helical" evidence="1">
    <location>
        <begin position="227"/>
        <end position="247"/>
    </location>
</feature>
<keyword evidence="1" id="KW-0812">Transmembrane</keyword>